<dbReference type="InterPro" id="IPR020846">
    <property type="entry name" value="MFS_dom"/>
</dbReference>
<dbReference type="Proteomes" id="UP001596072">
    <property type="component" value="Unassembled WGS sequence"/>
</dbReference>
<name>A0ABW0ZDI0_9ACTN</name>
<feature type="transmembrane region" description="Helical" evidence="1">
    <location>
        <begin position="174"/>
        <end position="194"/>
    </location>
</feature>
<evidence type="ECO:0000256" key="1">
    <source>
        <dbReference type="SAM" id="Phobius"/>
    </source>
</evidence>
<dbReference type="EMBL" id="JBHSNS010000002">
    <property type="protein sequence ID" value="MFC5728921.1"/>
    <property type="molecule type" value="Genomic_DNA"/>
</dbReference>
<reference evidence="4" key="1">
    <citation type="journal article" date="2019" name="Int. J. Syst. Evol. Microbiol.">
        <title>The Global Catalogue of Microorganisms (GCM) 10K type strain sequencing project: providing services to taxonomists for standard genome sequencing and annotation.</title>
        <authorList>
            <consortium name="The Broad Institute Genomics Platform"/>
            <consortium name="The Broad Institute Genome Sequencing Center for Infectious Disease"/>
            <person name="Wu L."/>
            <person name="Ma J."/>
        </authorList>
    </citation>
    <scope>NUCLEOTIDE SEQUENCE [LARGE SCALE GENOMIC DNA]</scope>
    <source>
        <strain evidence="4">YIM 94188</strain>
    </source>
</reference>
<feature type="transmembrane region" description="Helical" evidence="1">
    <location>
        <begin position="372"/>
        <end position="394"/>
    </location>
</feature>
<gene>
    <name evidence="3" type="ORF">ACFPQB_08320</name>
</gene>
<feature type="transmembrane region" description="Helical" evidence="1">
    <location>
        <begin position="422"/>
        <end position="443"/>
    </location>
</feature>
<feature type="transmembrane region" description="Helical" evidence="1">
    <location>
        <begin position="340"/>
        <end position="366"/>
    </location>
</feature>
<feature type="transmembrane region" description="Helical" evidence="1">
    <location>
        <begin position="47"/>
        <end position="69"/>
    </location>
</feature>
<feature type="transmembrane region" description="Helical" evidence="1">
    <location>
        <begin position="134"/>
        <end position="154"/>
    </location>
</feature>
<proteinExistence type="predicted"/>
<feature type="transmembrane region" description="Helical" evidence="1">
    <location>
        <begin position="109"/>
        <end position="127"/>
    </location>
</feature>
<keyword evidence="1" id="KW-1133">Transmembrane helix</keyword>
<dbReference type="PROSITE" id="PS50850">
    <property type="entry name" value="MFS"/>
    <property type="match status" value="1"/>
</dbReference>
<feature type="domain" description="Major facilitator superfamily (MFS) profile" evidence="2">
    <location>
        <begin position="260"/>
        <end position="446"/>
    </location>
</feature>
<comment type="caution">
    <text evidence="3">The sequence shown here is derived from an EMBL/GenBank/DDBJ whole genome shotgun (WGS) entry which is preliminary data.</text>
</comment>
<dbReference type="InterPro" id="IPR009827">
    <property type="entry name" value="MatC_N"/>
</dbReference>
<dbReference type="Pfam" id="PF07158">
    <property type="entry name" value="MatC_N"/>
    <property type="match status" value="1"/>
</dbReference>
<evidence type="ECO:0000259" key="2">
    <source>
        <dbReference type="PROSITE" id="PS50850"/>
    </source>
</evidence>
<sequence>MTHLLALAVLIGIFAVGTARSVNLGLLSFVGSFAVGTWVFEAEVEQLLAGFPANLFVILVGVTYLFAIAKRNGTIDWLIEGAVRSVGGSVAALPWVVFALSAVLVGLGALSPAAVAVIAPVALAFAVRYGINPLLMGLMVIHGSAAGNFSPLGVLGVITNGLVESAGIPGNPKVVFVSNLVFNIVLAAVVYAAFGGVELLRSRGRSGPVSTITDEDVLGSGGSGGAVQPSSGRHAGGAVVAPAVEVGARARRDRIVTLSGMVILAVGSLAFDLDIGLSAMTVASILALMSPDVAKSALGDVSWGIVLLISGIVTYVGLLESQGTIDYLGREIADVPLPVLAALVLLFVAAFVSAFASTTGILGALIPLSVPLLAAGDLGPVALVAALSISASVVDTSPFSTNGALVVANTPEAESARVYRGLMTWGFGLVLVAPVVTWAIFVVPGW</sequence>
<evidence type="ECO:0000313" key="3">
    <source>
        <dbReference type="EMBL" id="MFC5728921.1"/>
    </source>
</evidence>
<feature type="transmembrane region" description="Helical" evidence="1">
    <location>
        <begin position="81"/>
        <end position="103"/>
    </location>
</feature>
<protein>
    <submittedName>
        <fullName evidence="3">SLC13 family permease</fullName>
    </submittedName>
</protein>
<dbReference type="RefSeq" id="WP_136435072.1">
    <property type="nucleotide sequence ID" value="NZ_JBHSNS010000002.1"/>
</dbReference>
<feature type="transmembrane region" description="Helical" evidence="1">
    <location>
        <begin position="261"/>
        <end position="289"/>
    </location>
</feature>
<feature type="transmembrane region" description="Helical" evidence="1">
    <location>
        <begin position="301"/>
        <end position="319"/>
    </location>
</feature>
<keyword evidence="1" id="KW-0472">Membrane</keyword>
<keyword evidence="1" id="KW-0812">Transmembrane</keyword>
<keyword evidence="4" id="KW-1185">Reference proteome</keyword>
<accession>A0ABW0ZDI0</accession>
<organism evidence="3 4">
    <name type="scientific">Nocardioides vastitatis</name>
    <dbReference type="NCBI Taxonomy" id="2568655"/>
    <lineage>
        <taxon>Bacteria</taxon>
        <taxon>Bacillati</taxon>
        <taxon>Actinomycetota</taxon>
        <taxon>Actinomycetes</taxon>
        <taxon>Propionibacteriales</taxon>
        <taxon>Nocardioidaceae</taxon>
        <taxon>Nocardioides</taxon>
    </lineage>
</organism>
<evidence type="ECO:0000313" key="4">
    <source>
        <dbReference type="Proteomes" id="UP001596072"/>
    </source>
</evidence>